<name>A0A0E9QVJ6_ANGAN</name>
<keyword evidence="1" id="KW-0732">Signal</keyword>
<proteinExistence type="predicted"/>
<dbReference type="EMBL" id="GBXM01087591">
    <property type="protein sequence ID" value="JAH20986.1"/>
    <property type="molecule type" value="Transcribed_RNA"/>
</dbReference>
<protein>
    <submittedName>
        <fullName evidence="2">Uncharacterized protein</fullName>
    </submittedName>
</protein>
<organism evidence="2">
    <name type="scientific">Anguilla anguilla</name>
    <name type="common">European freshwater eel</name>
    <name type="synonym">Muraena anguilla</name>
    <dbReference type="NCBI Taxonomy" id="7936"/>
    <lineage>
        <taxon>Eukaryota</taxon>
        <taxon>Metazoa</taxon>
        <taxon>Chordata</taxon>
        <taxon>Craniata</taxon>
        <taxon>Vertebrata</taxon>
        <taxon>Euteleostomi</taxon>
        <taxon>Actinopterygii</taxon>
        <taxon>Neopterygii</taxon>
        <taxon>Teleostei</taxon>
        <taxon>Anguilliformes</taxon>
        <taxon>Anguillidae</taxon>
        <taxon>Anguilla</taxon>
    </lineage>
</organism>
<feature type="signal peptide" evidence="1">
    <location>
        <begin position="1"/>
        <end position="15"/>
    </location>
</feature>
<reference evidence="2" key="1">
    <citation type="submission" date="2014-11" db="EMBL/GenBank/DDBJ databases">
        <authorList>
            <person name="Amaro Gonzalez C."/>
        </authorList>
    </citation>
    <scope>NUCLEOTIDE SEQUENCE</scope>
</reference>
<feature type="chain" id="PRO_5012272007" evidence="1">
    <location>
        <begin position="16"/>
        <end position="63"/>
    </location>
</feature>
<reference evidence="2" key="2">
    <citation type="journal article" date="2015" name="Fish Shellfish Immunol.">
        <title>Early steps in the European eel (Anguilla anguilla)-Vibrio vulnificus interaction in the gills: Role of the RtxA13 toxin.</title>
        <authorList>
            <person name="Callol A."/>
            <person name="Pajuelo D."/>
            <person name="Ebbesson L."/>
            <person name="Teles M."/>
            <person name="MacKenzie S."/>
            <person name="Amaro C."/>
        </authorList>
    </citation>
    <scope>NUCLEOTIDE SEQUENCE</scope>
</reference>
<dbReference type="AlphaFoldDB" id="A0A0E9QVJ6"/>
<accession>A0A0E9QVJ6</accession>
<sequence>MWFLLVSWRFFPVLFQHELGILGKAYVCKQALNRVIFGFVIKASIHFTQPKPIRSSAYNNKLY</sequence>
<evidence type="ECO:0000313" key="2">
    <source>
        <dbReference type="EMBL" id="JAH20986.1"/>
    </source>
</evidence>
<evidence type="ECO:0000256" key="1">
    <source>
        <dbReference type="SAM" id="SignalP"/>
    </source>
</evidence>